<dbReference type="KEGG" id="vg:4484440"/>
<keyword evidence="2" id="KW-1185">Reference proteome</keyword>
<dbReference type="EMBL" id="AB231700">
    <property type="protein sequence ID" value="BAF36253.1"/>
    <property type="molecule type" value="Genomic_DNA"/>
</dbReference>
<reference evidence="2" key="1">
    <citation type="journal article" date="2008" name="J. Bacteriol.">
        <title>Ma-LMM01 infecting toxic Microcystis aeruginosa illuminates diverse cyanophage genome strategies.</title>
        <authorList>
            <person name="Yoshida T."/>
            <person name="Nagasaki K."/>
            <person name="Takashima Y."/>
            <person name="Shirai Y."/>
            <person name="Tomaru Y."/>
            <person name="Takao Y."/>
            <person name="Sakamoto S."/>
            <person name="Hiroishi S."/>
            <person name="Ogata H."/>
        </authorList>
    </citation>
    <scope>NUCLEOTIDE SEQUENCE</scope>
</reference>
<evidence type="ECO:0000313" key="2">
    <source>
        <dbReference type="Proteomes" id="UP000001249"/>
    </source>
</evidence>
<dbReference type="RefSeq" id="YP_851176.1">
    <property type="nucleotide sequence ID" value="NC_008562.1"/>
</dbReference>
<evidence type="ECO:0000313" key="1">
    <source>
        <dbReference type="EMBL" id="BAF36253.1"/>
    </source>
</evidence>
<dbReference type="InterPro" id="IPR027417">
    <property type="entry name" value="P-loop_NTPase"/>
</dbReference>
<proteinExistence type="predicted"/>
<dbReference type="Proteomes" id="UP000001249">
    <property type="component" value="Segment"/>
</dbReference>
<protein>
    <submittedName>
        <fullName evidence="1">Uncharacterized protein</fullName>
    </submittedName>
</protein>
<organism evidence="1 2">
    <name type="scientific">Microcystis phage LMM01</name>
    <dbReference type="NCBI Taxonomy" id="2856824"/>
    <lineage>
        <taxon>Viruses</taxon>
        <taxon>Duplodnaviria</taxon>
        <taxon>Heunggongvirae</taxon>
        <taxon>Uroviricota</taxon>
        <taxon>Caudoviricetes</taxon>
        <taxon>Fukuivirus</taxon>
        <taxon>Fukuivirus LMM01</taxon>
    </lineage>
</organism>
<dbReference type="GeneID" id="4484440"/>
<dbReference type="SUPFAM" id="SSF52540">
    <property type="entry name" value="P-loop containing nucleoside triphosphate hydrolases"/>
    <property type="match status" value="1"/>
</dbReference>
<dbReference type="Gene3D" id="3.40.50.300">
    <property type="entry name" value="P-loop containing nucleotide triphosphate hydrolases"/>
    <property type="match status" value="1"/>
</dbReference>
<sequence length="203" mass="23266">MSTLSGLLMFFIIVHGLSGSGKTEASKCLSELLGVEEIHPIAPWKRFTEKYYELPEGALDTSVYKEYTPNGMNITMNQFMVNLYHFMRENDPYFSSRMMRTEIQHHISEGIPTLLLSLRNLEEVEVIESMLSTLINRCCIVINISRPSEQALSSDVNYQAIKDRLARLNGAGVHYIDIVNDYPRVSDLKKALERLLKIYVNTR</sequence>
<accession>A0A7S6</accession>
<name>A0A7S6_9CAUD</name>